<comment type="caution">
    <text evidence="1">The sequence shown here is derived from an EMBL/GenBank/DDBJ whole genome shotgun (WGS) entry which is preliminary data.</text>
</comment>
<keyword evidence="2" id="KW-1185">Reference proteome</keyword>
<gene>
    <name evidence="1" type="ORF">Aco03nite_099610</name>
</gene>
<sequence>MPSAELELEEFRRSLRHRLRAMTVDGRLAIDVANQLLIAIVEPPLRRQWTVDVTMTFRCDVTAGQAHDAAEAAETMVANAIDDAGPLALELLWESRTSSDPIPGDLDRNNP</sequence>
<name>A0ABQ3XSR4_9ACTN</name>
<reference evidence="1 2" key="1">
    <citation type="submission" date="2021-01" db="EMBL/GenBank/DDBJ databases">
        <title>Whole genome shotgun sequence of Actinoplanes couchii NBRC 106145.</title>
        <authorList>
            <person name="Komaki H."/>
            <person name="Tamura T."/>
        </authorList>
    </citation>
    <scope>NUCLEOTIDE SEQUENCE [LARGE SCALE GENOMIC DNA]</scope>
    <source>
        <strain evidence="1 2">NBRC 106145</strain>
    </source>
</reference>
<protein>
    <submittedName>
        <fullName evidence="1">Uncharacterized protein</fullName>
    </submittedName>
</protein>
<evidence type="ECO:0000313" key="2">
    <source>
        <dbReference type="Proteomes" id="UP000612282"/>
    </source>
</evidence>
<organism evidence="1 2">
    <name type="scientific">Actinoplanes couchii</name>
    <dbReference type="NCBI Taxonomy" id="403638"/>
    <lineage>
        <taxon>Bacteria</taxon>
        <taxon>Bacillati</taxon>
        <taxon>Actinomycetota</taxon>
        <taxon>Actinomycetes</taxon>
        <taxon>Micromonosporales</taxon>
        <taxon>Micromonosporaceae</taxon>
        <taxon>Actinoplanes</taxon>
    </lineage>
</organism>
<evidence type="ECO:0000313" key="1">
    <source>
        <dbReference type="EMBL" id="GID61557.1"/>
    </source>
</evidence>
<proteinExistence type="predicted"/>
<dbReference type="Proteomes" id="UP000612282">
    <property type="component" value="Unassembled WGS sequence"/>
</dbReference>
<dbReference type="EMBL" id="BOMG01000130">
    <property type="protein sequence ID" value="GID61557.1"/>
    <property type="molecule type" value="Genomic_DNA"/>
</dbReference>
<accession>A0ABQ3XSR4</accession>